<comment type="caution">
    <text evidence="13">The sequence shown here is derived from an EMBL/GenBank/DDBJ whole genome shotgun (WGS) entry which is preliminary data.</text>
</comment>
<dbReference type="InterPro" id="IPR036942">
    <property type="entry name" value="Beta-barrel_TonB_sf"/>
</dbReference>
<dbReference type="GO" id="GO:0009279">
    <property type="term" value="C:cell outer membrane"/>
    <property type="evidence" value="ECO:0007669"/>
    <property type="project" value="UniProtKB-SubCell"/>
</dbReference>
<dbReference type="PANTHER" id="PTHR30069:SF36">
    <property type="entry name" value="BLL6948 PROTEIN"/>
    <property type="match status" value="1"/>
</dbReference>
<keyword evidence="4 8" id="KW-0812">Transmembrane</keyword>
<evidence type="ECO:0000256" key="4">
    <source>
        <dbReference type="ARBA" id="ARBA00022692"/>
    </source>
</evidence>
<feature type="domain" description="TonB-dependent receptor plug" evidence="12">
    <location>
        <begin position="48"/>
        <end position="155"/>
    </location>
</feature>
<evidence type="ECO:0000256" key="9">
    <source>
        <dbReference type="RuleBase" id="RU003357"/>
    </source>
</evidence>
<evidence type="ECO:0000256" key="6">
    <source>
        <dbReference type="ARBA" id="ARBA00023136"/>
    </source>
</evidence>
<dbReference type="InterPro" id="IPR000531">
    <property type="entry name" value="Beta-barrel_TonB"/>
</dbReference>
<feature type="chain" id="PRO_5040904455" evidence="10">
    <location>
        <begin position="26"/>
        <end position="683"/>
    </location>
</feature>
<keyword evidence="14" id="KW-1185">Reference proteome</keyword>
<dbReference type="Pfam" id="PF07715">
    <property type="entry name" value="Plug"/>
    <property type="match status" value="1"/>
</dbReference>
<accession>A0A9X2JTW2</accession>
<keyword evidence="7 8" id="KW-0998">Cell outer membrane</keyword>
<proteinExistence type="inferred from homology"/>
<protein>
    <submittedName>
        <fullName evidence="13">TonB-dependent receptor</fullName>
    </submittedName>
</protein>
<evidence type="ECO:0000313" key="14">
    <source>
        <dbReference type="Proteomes" id="UP001139474"/>
    </source>
</evidence>
<evidence type="ECO:0000256" key="7">
    <source>
        <dbReference type="ARBA" id="ARBA00023237"/>
    </source>
</evidence>
<organism evidence="13 14">
    <name type="scientific">Idiomarina rhizosphaerae</name>
    <dbReference type="NCBI Taxonomy" id="2961572"/>
    <lineage>
        <taxon>Bacteria</taxon>
        <taxon>Pseudomonadati</taxon>
        <taxon>Pseudomonadota</taxon>
        <taxon>Gammaproteobacteria</taxon>
        <taxon>Alteromonadales</taxon>
        <taxon>Idiomarinaceae</taxon>
        <taxon>Idiomarina</taxon>
    </lineage>
</organism>
<dbReference type="InterPro" id="IPR037066">
    <property type="entry name" value="Plug_dom_sf"/>
</dbReference>
<sequence length="683" mass="76355">MKTFKLAFLSVVVSGALFNSAQVAAHDGIERILVSGHQANLLGQAMSASEGVLGQPEIEIRPMLRTGELMELIPGMSATQHSGSGKANQYFLRGFNLDHGTDFATYIDGMPVNMPTHGHGHGYTDINFLIPELIEQVTYQKGSYHGDVGDFSSAGSVGFSTQMKRKKGLAKVSLGEDAYQRVLLADSVSQNSTNTTLYGLEYQTYDGPWTDIDEDVDKINAIVRHSIRTSEGVLTFGAMGYENEWNSADQIPSRAVSQGIIDELGSIDDTLGGKTHRYSVNAIYTTADYALTTYIIDYDLSLFSNFTYYLDDPVLGDQFEQVDDRKIYGASGSWHPDNNLTLGFSTRYDDIGEVGLHRSQQRERLGTVRSDKVNEWSTGVYASYDYQWTSRLRTNLSLRYDYFDFEVNSLVDTNIYNVALAPNNGETSDDLWSFKGSANYLLTDDAELYLSAGQGFHSNDARGTVTSVDPNNGDAVDSVDPLVRTFGYEVGVRWRPSAKFNSSLALWSLEQDSELLFVGDAGNTEASRPSKRQGIELAAYYNYSDQLSFDLEYAYTDAKFDDSNVLEQEIPGAMEDILQLGVTKRFDDNWFSTVRLRYLGERPLVEDNSERSDSSTVVNFLLGKKWNAWALNLQVLNVFDSNDHDIDYFYASRLPGEPATGVEDLHYHIMEPRTVRFELSYEF</sequence>
<dbReference type="Gene3D" id="2.170.130.10">
    <property type="entry name" value="TonB-dependent receptor, plug domain"/>
    <property type="match status" value="1"/>
</dbReference>
<evidence type="ECO:0000313" key="13">
    <source>
        <dbReference type="EMBL" id="MCP1340335.1"/>
    </source>
</evidence>
<gene>
    <name evidence="13" type="ORF">NJR55_12115</name>
</gene>
<keyword evidence="2 8" id="KW-0813">Transport</keyword>
<name>A0A9X2JTW2_9GAMM</name>
<evidence type="ECO:0000256" key="1">
    <source>
        <dbReference type="ARBA" id="ARBA00004571"/>
    </source>
</evidence>
<evidence type="ECO:0000256" key="2">
    <source>
        <dbReference type="ARBA" id="ARBA00022448"/>
    </source>
</evidence>
<keyword evidence="3 8" id="KW-1134">Transmembrane beta strand</keyword>
<dbReference type="InterPro" id="IPR012910">
    <property type="entry name" value="Plug_dom"/>
</dbReference>
<evidence type="ECO:0000259" key="12">
    <source>
        <dbReference type="Pfam" id="PF07715"/>
    </source>
</evidence>
<dbReference type="InterPro" id="IPR039426">
    <property type="entry name" value="TonB-dep_rcpt-like"/>
</dbReference>
<evidence type="ECO:0000256" key="3">
    <source>
        <dbReference type="ARBA" id="ARBA00022452"/>
    </source>
</evidence>
<dbReference type="Pfam" id="PF00593">
    <property type="entry name" value="TonB_dep_Rec_b-barrel"/>
    <property type="match status" value="1"/>
</dbReference>
<keyword evidence="5 9" id="KW-0798">TonB box</keyword>
<keyword evidence="6 8" id="KW-0472">Membrane</keyword>
<keyword evidence="13" id="KW-0675">Receptor</keyword>
<evidence type="ECO:0000256" key="5">
    <source>
        <dbReference type="ARBA" id="ARBA00023077"/>
    </source>
</evidence>
<dbReference type="Gene3D" id="2.40.170.20">
    <property type="entry name" value="TonB-dependent receptor, beta-barrel domain"/>
    <property type="match status" value="1"/>
</dbReference>
<comment type="similarity">
    <text evidence="8 9">Belongs to the TonB-dependent receptor family.</text>
</comment>
<reference evidence="13" key="1">
    <citation type="submission" date="2022-06" db="EMBL/GenBank/DDBJ databases">
        <title>Idiomarina rhizosphaerae M1R2S28.</title>
        <authorList>
            <person name="Sun J.-Q."/>
            <person name="Li L.-F."/>
        </authorList>
    </citation>
    <scope>NUCLEOTIDE SEQUENCE</scope>
    <source>
        <strain evidence="13">M1R2S28</strain>
    </source>
</reference>
<dbReference type="PROSITE" id="PS52016">
    <property type="entry name" value="TONB_DEPENDENT_REC_3"/>
    <property type="match status" value="1"/>
</dbReference>
<dbReference type="Proteomes" id="UP001139474">
    <property type="component" value="Unassembled WGS sequence"/>
</dbReference>
<dbReference type="PANTHER" id="PTHR30069">
    <property type="entry name" value="TONB-DEPENDENT OUTER MEMBRANE RECEPTOR"/>
    <property type="match status" value="1"/>
</dbReference>
<evidence type="ECO:0000259" key="11">
    <source>
        <dbReference type="Pfam" id="PF00593"/>
    </source>
</evidence>
<dbReference type="AlphaFoldDB" id="A0A9X2JTW2"/>
<comment type="subcellular location">
    <subcellularLocation>
        <location evidence="1 8">Cell outer membrane</location>
        <topology evidence="1 8">Multi-pass membrane protein</topology>
    </subcellularLocation>
</comment>
<evidence type="ECO:0000256" key="8">
    <source>
        <dbReference type="PROSITE-ProRule" id="PRU01360"/>
    </source>
</evidence>
<evidence type="ECO:0000256" key="10">
    <source>
        <dbReference type="SAM" id="SignalP"/>
    </source>
</evidence>
<dbReference type="GO" id="GO:0015344">
    <property type="term" value="F:siderophore uptake transmembrane transporter activity"/>
    <property type="evidence" value="ECO:0007669"/>
    <property type="project" value="TreeGrafter"/>
</dbReference>
<dbReference type="SUPFAM" id="SSF56935">
    <property type="entry name" value="Porins"/>
    <property type="match status" value="1"/>
</dbReference>
<dbReference type="GO" id="GO:0044718">
    <property type="term" value="P:siderophore transmembrane transport"/>
    <property type="evidence" value="ECO:0007669"/>
    <property type="project" value="TreeGrafter"/>
</dbReference>
<feature type="domain" description="TonB-dependent receptor-like beta-barrel" evidence="11">
    <location>
        <begin position="273"/>
        <end position="638"/>
    </location>
</feature>
<dbReference type="EMBL" id="JAMZDE010000008">
    <property type="protein sequence ID" value="MCP1340335.1"/>
    <property type="molecule type" value="Genomic_DNA"/>
</dbReference>
<keyword evidence="10" id="KW-0732">Signal</keyword>
<feature type="signal peptide" evidence="10">
    <location>
        <begin position="1"/>
        <end position="25"/>
    </location>
</feature>
<dbReference type="RefSeq" id="WP_253620182.1">
    <property type="nucleotide sequence ID" value="NZ_JAMZDE010000008.1"/>
</dbReference>